<dbReference type="GO" id="GO:0071562">
    <property type="term" value="P:nucleus-vacuole junction assembly"/>
    <property type="evidence" value="ECO:0007669"/>
    <property type="project" value="InterPro"/>
</dbReference>
<gene>
    <name evidence="5" type="ORF">WJX74_002713</name>
</gene>
<dbReference type="EMBL" id="JALJOS010000009">
    <property type="protein sequence ID" value="KAK9834485.1"/>
    <property type="molecule type" value="Genomic_DNA"/>
</dbReference>
<keyword evidence="4" id="KW-0472">Membrane</keyword>
<keyword evidence="2" id="KW-0677">Repeat</keyword>
<dbReference type="PANTHER" id="PTHR47249:SF1">
    <property type="entry name" value="VACUOLAR PROTEIN 8"/>
    <property type="match status" value="1"/>
</dbReference>
<evidence type="ECO:0000256" key="4">
    <source>
        <dbReference type="SAM" id="Phobius"/>
    </source>
</evidence>
<dbReference type="PANTHER" id="PTHR47249">
    <property type="entry name" value="VACUOLAR PROTEIN 8"/>
    <property type="match status" value="1"/>
</dbReference>
<feature type="region of interest" description="Disordered" evidence="3">
    <location>
        <begin position="58"/>
        <end position="77"/>
    </location>
</feature>
<comment type="similarity">
    <text evidence="1">Belongs to the beta-catenin family.</text>
</comment>
<keyword evidence="6" id="KW-1185">Reference proteome</keyword>
<proteinExistence type="inferred from homology"/>
<keyword evidence="4" id="KW-0812">Transmembrane</keyword>
<dbReference type="InterPro" id="IPR045156">
    <property type="entry name" value="Vac8"/>
</dbReference>
<sequence>MPSDENSRQLHRSLRLGTRHVWLLVFLAALLVANLPACKEAFGKCLYGKTHSQPIVASQQAGSAQGSPAPGRSSPLQDECKLVTSTGLQSERDSVGGWLYILRTGSLADQQIASAALKTQAIDIWDVVLEIGERGGAPICLNILADPDTAADVREFAAWLLSQLVSGTWIQKQPGSETWADVQGSEVIFEAGGIQVLAEALQSSSGYLQSHVAWVGARMAQHPQMSEQITSTSISIRLLEMSMIPDDSYNIPTRAAWALAELAESSSVSRKVIADLGTAMRFIGNLADAHGNHDVYTATALGALASLALHDPTAAASGFHQLTPWQINAALESPLPEVRAQAARLVANIAMANGNFKKQIVDSTSCMSNLSKLVYDPAPKIRNQAVRALFSVASV</sequence>
<evidence type="ECO:0000256" key="3">
    <source>
        <dbReference type="SAM" id="MobiDB-lite"/>
    </source>
</evidence>
<protein>
    <submittedName>
        <fullName evidence="5">Uncharacterized protein</fullName>
    </submittedName>
</protein>
<dbReference type="SUPFAM" id="SSF48371">
    <property type="entry name" value="ARM repeat"/>
    <property type="match status" value="1"/>
</dbReference>
<dbReference type="AlphaFoldDB" id="A0AAW1RLT6"/>
<evidence type="ECO:0000313" key="6">
    <source>
        <dbReference type="Proteomes" id="UP001438707"/>
    </source>
</evidence>
<dbReference type="InterPro" id="IPR011989">
    <property type="entry name" value="ARM-like"/>
</dbReference>
<organism evidence="5 6">
    <name type="scientific">Apatococcus lobatus</name>
    <dbReference type="NCBI Taxonomy" id="904363"/>
    <lineage>
        <taxon>Eukaryota</taxon>
        <taxon>Viridiplantae</taxon>
        <taxon>Chlorophyta</taxon>
        <taxon>core chlorophytes</taxon>
        <taxon>Trebouxiophyceae</taxon>
        <taxon>Chlorellales</taxon>
        <taxon>Chlorellaceae</taxon>
        <taxon>Apatococcus</taxon>
    </lineage>
</organism>
<accession>A0AAW1RLT6</accession>
<feature type="transmembrane region" description="Helical" evidence="4">
    <location>
        <begin position="21"/>
        <end position="37"/>
    </location>
</feature>
<reference evidence="5 6" key="1">
    <citation type="journal article" date="2024" name="Nat. Commun.">
        <title>Phylogenomics reveals the evolutionary origins of lichenization in chlorophyte algae.</title>
        <authorList>
            <person name="Puginier C."/>
            <person name="Libourel C."/>
            <person name="Otte J."/>
            <person name="Skaloud P."/>
            <person name="Haon M."/>
            <person name="Grisel S."/>
            <person name="Petersen M."/>
            <person name="Berrin J.G."/>
            <person name="Delaux P.M."/>
            <person name="Dal Grande F."/>
            <person name="Keller J."/>
        </authorList>
    </citation>
    <scope>NUCLEOTIDE SEQUENCE [LARGE SCALE GENOMIC DNA]</scope>
    <source>
        <strain evidence="5 6">SAG 2145</strain>
    </source>
</reference>
<dbReference type="Gene3D" id="1.25.10.10">
    <property type="entry name" value="Leucine-rich Repeat Variant"/>
    <property type="match status" value="2"/>
</dbReference>
<keyword evidence="4" id="KW-1133">Transmembrane helix</keyword>
<evidence type="ECO:0000256" key="1">
    <source>
        <dbReference type="ARBA" id="ARBA00005462"/>
    </source>
</evidence>
<evidence type="ECO:0000313" key="5">
    <source>
        <dbReference type="EMBL" id="KAK9834485.1"/>
    </source>
</evidence>
<comment type="caution">
    <text evidence="5">The sequence shown here is derived from an EMBL/GenBank/DDBJ whole genome shotgun (WGS) entry which is preliminary data.</text>
</comment>
<dbReference type="InterPro" id="IPR016024">
    <property type="entry name" value="ARM-type_fold"/>
</dbReference>
<name>A0AAW1RLT6_9CHLO</name>
<evidence type="ECO:0000256" key="2">
    <source>
        <dbReference type="ARBA" id="ARBA00022737"/>
    </source>
</evidence>
<dbReference type="Proteomes" id="UP001438707">
    <property type="component" value="Unassembled WGS sequence"/>
</dbReference>
<dbReference type="GO" id="GO:0043495">
    <property type="term" value="F:protein-membrane adaptor activity"/>
    <property type="evidence" value="ECO:0007669"/>
    <property type="project" value="InterPro"/>
</dbReference>